<comment type="similarity">
    <text evidence="9">Belongs to the pannexin family.</text>
</comment>
<keyword evidence="3" id="KW-1003">Cell membrane</keyword>
<dbReference type="EMBL" id="CAAALY010277282">
    <property type="protein sequence ID" value="VEL42883.1"/>
    <property type="molecule type" value="Genomic_DNA"/>
</dbReference>
<dbReference type="GO" id="GO:0005886">
    <property type="term" value="C:plasma membrane"/>
    <property type="evidence" value="ECO:0007669"/>
    <property type="project" value="UniProtKB-SubCell"/>
</dbReference>
<dbReference type="Pfam" id="PF00876">
    <property type="entry name" value="Innexin"/>
    <property type="match status" value="1"/>
</dbReference>
<dbReference type="PANTHER" id="PTHR11893">
    <property type="entry name" value="INNEXIN"/>
    <property type="match status" value="1"/>
</dbReference>
<dbReference type="PANTHER" id="PTHR11893:SF36">
    <property type="entry name" value="INNEXIN-5"/>
    <property type="match status" value="1"/>
</dbReference>
<evidence type="ECO:0000313" key="10">
    <source>
        <dbReference type="EMBL" id="VEL42883.1"/>
    </source>
</evidence>
<reference evidence="10" key="1">
    <citation type="submission" date="2018-11" db="EMBL/GenBank/DDBJ databases">
        <authorList>
            <consortium name="Pathogen Informatics"/>
        </authorList>
    </citation>
    <scope>NUCLEOTIDE SEQUENCE</scope>
</reference>
<keyword evidence="4 9" id="KW-0812">Transmembrane</keyword>
<comment type="caution">
    <text evidence="9">Lacks conserved residue(s) required for the propagation of feature annotation.</text>
</comment>
<dbReference type="GO" id="GO:0005921">
    <property type="term" value="C:gap junction"/>
    <property type="evidence" value="ECO:0007669"/>
    <property type="project" value="UniProtKB-UniRule"/>
</dbReference>
<evidence type="ECO:0000256" key="4">
    <source>
        <dbReference type="ARBA" id="ARBA00022692"/>
    </source>
</evidence>
<keyword evidence="8 9" id="KW-0407">Ion channel</keyword>
<keyword evidence="6 9" id="KW-0406">Ion transport</keyword>
<keyword evidence="7 9" id="KW-0472">Membrane</keyword>
<dbReference type="GO" id="GO:0034220">
    <property type="term" value="P:monoatomic ion transmembrane transport"/>
    <property type="evidence" value="ECO:0007669"/>
    <property type="project" value="UniProtKB-KW"/>
</dbReference>
<accession>A0A448XR68</accession>
<sequence>MVAAEFMSQLEQLRFVESTGLDDFADRCSYLLSFIVLVMCFTIVTLKSYVFEPMSCYAATTYSGSGMGSYINAFCWVNGTVPANVDTERLEDSAYWDELEKKKLSKLYKSV</sequence>
<evidence type="ECO:0000256" key="7">
    <source>
        <dbReference type="ARBA" id="ARBA00023136"/>
    </source>
</evidence>
<organism evidence="10 11">
    <name type="scientific">Protopolystoma xenopodis</name>
    <dbReference type="NCBI Taxonomy" id="117903"/>
    <lineage>
        <taxon>Eukaryota</taxon>
        <taxon>Metazoa</taxon>
        <taxon>Spiralia</taxon>
        <taxon>Lophotrochozoa</taxon>
        <taxon>Platyhelminthes</taxon>
        <taxon>Monogenea</taxon>
        <taxon>Polyopisthocotylea</taxon>
        <taxon>Polystomatidea</taxon>
        <taxon>Polystomatidae</taxon>
        <taxon>Protopolystoma</taxon>
    </lineage>
</organism>
<feature type="transmembrane region" description="Helical" evidence="9">
    <location>
        <begin position="30"/>
        <end position="50"/>
    </location>
</feature>
<evidence type="ECO:0000256" key="9">
    <source>
        <dbReference type="RuleBase" id="RU010713"/>
    </source>
</evidence>
<name>A0A448XR68_9PLAT</name>
<dbReference type="Proteomes" id="UP000784294">
    <property type="component" value="Unassembled WGS sequence"/>
</dbReference>
<evidence type="ECO:0000256" key="1">
    <source>
        <dbReference type="ARBA" id="ARBA00004651"/>
    </source>
</evidence>
<evidence type="ECO:0000256" key="5">
    <source>
        <dbReference type="ARBA" id="ARBA00022989"/>
    </source>
</evidence>
<dbReference type="InterPro" id="IPR000990">
    <property type="entry name" value="Innexin"/>
</dbReference>
<keyword evidence="5 9" id="KW-1133">Transmembrane helix</keyword>
<dbReference type="AlphaFoldDB" id="A0A448XR68"/>
<dbReference type="OrthoDB" id="10339183at2759"/>
<keyword evidence="2 9" id="KW-0813">Transport</keyword>
<evidence type="ECO:0000313" key="11">
    <source>
        <dbReference type="Proteomes" id="UP000784294"/>
    </source>
</evidence>
<evidence type="ECO:0000256" key="8">
    <source>
        <dbReference type="ARBA" id="ARBA00023303"/>
    </source>
</evidence>
<comment type="function">
    <text evidence="9">Structural component of the gap junctions.</text>
</comment>
<proteinExistence type="inferred from homology"/>
<comment type="caution">
    <text evidence="10">The sequence shown here is derived from an EMBL/GenBank/DDBJ whole genome shotgun (WGS) entry which is preliminary data.</text>
</comment>
<dbReference type="PROSITE" id="PS51013">
    <property type="entry name" value="PANNEXIN"/>
    <property type="match status" value="1"/>
</dbReference>
<keyword evidence="11" id="KW-1185">Reference proteome</keyword>
<gene>
    <name evidence="9" type="primary">inx</name>
    <name evidence="10" type="ORF">PXEA_LOCUS36323</name>
</gene>
<protein>
    <recommendedName>
        <fullName evidence="9">Innexin</fullName>
    </recommendedName>
</protein>
<evidence type="ECO:0000256" key="2">
    <source>
        <dbReference type="ARBA" id="ARBA00022448"/>
    </source>
</evidence>
<comment type="subcellular location">
    <subcellularLocation>
        <location evidence="1 9">Cell membrane</location>
        <topology evidence="1 9">Multi-pass membrane protein</topology>
    </subcellularLocation>
</comment>
<evidence type="ECO:0000256" key="3">
    <source>
        <dbReference type="ARBA" id="ARBA00022475"/>
    </source>
</evidence>
<evidence type="ECO:0000256" key="6">
    <source>
        <dbReference type="ARBA" id="ARBA00023065"/>
    </source>
</evidence>